<evidence type="ECO:0000259" key="6">
    <source>
        <dbReference type="Pfam" id="PF02465"/>
    </source>
</evidence>
<dbReference type="InterPro" id="IPR003481">
    <property type="entry name" value="FliD_N"/>
</dbReference>
<evidence type="ECO:0000256" key="4">
    <source>
        <dbReference type="ARBA" id="ARBA00023143"/>
    </source>
</evidence>
<name>A0ABW3LUF6_9GAMM</name>
<proteinExistence type="inferred from homology"/>
<comment type="caution">
    <text evidence="8">The sequence shown here is derived from an EMBL/GenBank/DDBJ whole genome shotgun (WGS) entry which is preliminary data.</text>
</comment>
<comment type="function">
    <text evidence="5">Required for morphogenesis and for the elongation of the flagellar filament by facilitating polymerization of the flagellin monomers at the tip of growing filament. Forms a capping structure, which prevents flagellin subunits (transported through the central channel of the flagellum) from leaking out without polymerization at the distal end.</text>
</comment>
<sequence>MANQISASGSGLDIPSLVSQLVQATRTPTETRINSAGSAATAKLSAIGQVKSAMTSLQSALEKMASAADAPSYKTTVGTGAGYAASASSKAVPGDYSVEVVRLATAQKLSSGAYAKDATVGSGSLRIAWGAGADDALDVAIGANATLADIASAVNRAAGGKGVTASVVTADDGQHLVFSAASTGSGGALAISASGGDGGLVALTNGAGGGLTQTVAAADALVRVDGFERTSSSNTIADLVPGVDLTLTKAAPGTSHTLNVASDNTNLKAAIGAYVTAYNSVVGTLKSTSSYNSTTRTASALTGDSLVRTVQQQLREQVSGNVLALKDLGVTVSKEGVMSFDATSFDQAIAADPGKAQAMFGKEGLYGGAVASLLDQHLDSISGTLVLRTESINKQISGLEDELDRLDVKMERLSEQYTRQFTAMETMIVQMQSSASSLNSLLAQSE</sequence>
<protein>
    <recommendedName>
        <fullName evidence="5">Flagellar hook-associated protein 2</fullName>
        <shortName evidence="5">HAP2</shortName>
    </recommendedName>
    <alternativeName>
        <fullName evidence="5">Flagellar cap protein</fullName>
    </alternativeName>
</protein>
<keyword evidence="8" id="KW-0966">Cell projection</keyword>
<evidence type="ECO:0000313" key="9">
    <source>
        <dbReference type="Proteomes" id="UP001597033"/>
    </source>
</evidence>
<dbReference type="Pfam" id="PF07196">
    <property type="entry name" value="Flagellin_IN"/>
    <property type="match status" value="1"/>
</dbReference>
<evidence type="ECO:0000256" key="3">
    <source>
        <dbReference type="ARBA" id="ARBA00023054"/>
    </source>
</evidence>
<evidence type="ECO:0000313" key="8">
    <source>
        <dbReference type="EMBL" id="MFD1042083.1"/>
    </source>
</evidence>
<evidence type="ECO:0000259" key="7">
    <source>
        <dbReference type="Pfam" id="PF07195"/>
    </source>
</evidence>
<keyword evidence="8" id="KW-0969">Cilium</keyword>
<comment type="subcellular location">
    <subcellularLocation>
        <location evidence="5">Secreted</location>
    </subcellularLocation>
    <subcellularLocation>
        <location evidence="5">Bacterial flagellum</location>
    </subcellularLocation>
</comment>
<keyword evidence="9" id="KW-1185">Reference proteome</keyword>
<dbReference type="PANTHER" id="PTHR30288:SF0">
    <property type="entry name" value="FLAGELLAR HOOK-ASSOCIATED PROTEIN 2"/>
    <property type="match status" value="1"/>
</dbReference>
<dbReference type="Pfam" id="PF07195">
    <property type="entry name" value="FliD_C"/>
    <property type="match status" value="1"/>
</dbReference>
<dbReference type="InterPro" id="IPR010810">
    <property type="entry name" value="Flagellin_hook_IN_motif"/>
</dbReference>
<keyword evidence="3 5" id="KW-0175">Coiled coil</keyword>
<evidence type="ECO:0000256" key="2">
    <source>
        <dbReference type="ARBA" id="ARBA00011255"/>
    </source>
</evidence>
<dbReference type="RefSeq" id="WP_162375351.1">
    <property type="nucleotide sequence ID" value="NZ_JBHTKN010000003.1"/>
</dbReference>
<dbReference type="InterPro" id="IPR040026">
    <property type="entry name" value="FliD"/>
</dbReference>
<dbReference type="Proteomes" id="UP001597033">
    <property type="component" value="Unassembled WGS sequence"/>
</dbReference>
<dbReference type="EMBL" id="JBHTKN010000003">
    <property type="protein sequence ID" value="MFD1042083.1"/>
    <property type="molecule type" value="Genomic_DNA"/>
</dbReference>
<feature type="coiled-coil region" evidence="5">
    <location>
        <begin position="389"/>
        <end position="416"/>
    </location>
</feature>
<dbReference type="PANTHER" id="PTHR30288">
    <property type="entry name" value="FLAGELLAR CAP/ASSEMBLY PROTEIN FLID"/>
    <property type="match status" value="1"/>
</dbReference>
<evidence type="ECO:0000256" key="5">
    <source>
        <dbReference type="RuleBase" id="RU362066"/>
    </source>
</evidence>
<accession>A0ABW3LUF6</accession>
<evidence type="ECO:0000256" key="1">
    <source>
        <dbReference type="ARBA" id="ARBA00009764"/>
    </source>
</evidence>
<comment type="similarity">
    <text evidence="1 5">Belongs to the FliD family.</text>
</comment>
<feature type="domain" description="Flagellar hook-associated protein 2 C-terminal" evidence="7">
    <location>
        <begin position="217"/>
        <end position="433"/>
    </location>
</feature>
<keyword evidence="4 5" id="KW-0975">Bacterial flagellum</keyword>
<dbReference type="Pfam" id="PF02465">
    <property type="entry name" value="FliD_N"/>
    <property type="match status" value="1"/>
</dbReference>
<organism evidence="8 9">
    <name type="scientific">Pseudoxanthomonas kaohsiungensis</name>
    <dbReference type="NCBI Taxonomy" id="283923"/>
    <lineage>
        <taxon>Bacteria</taxon>
        <taxon>Pseudomonadati</taxon>
        <taxon>Pseudomonadota</taxon>
        <taxon>Gammaproteobacteria</taxon>
        <taxon>Lysobacterales</taxon>
        <taxon>Lysobacteraceae</taxon>
        <taxon>Pseudoxanthomonas</taxon>
    </lineage>
</organism>
<gene>
    <name evidence="8" type="primary">fliD</name>
    <name evidence="8" type="ORF">ACFQ2N_06965</name>
</gene>
<dbReference type="InterPro" id="IPR010809">
    <property type="entry name" value="FliD_C"/>
</dbReference>
<keyword evidence="8" id="KW-0282">Flagellum</keyword>
<reference evidence="9" key="1">
    <citation type="journal article" date="2019" name="Int. J. Syst. Evol. Microbiol.">
        <title>The Global Catalogue of Microorganisms (GCM) 10K type strain sequencing project: providing services to taxonomists for standard genome sequencing and annotation.</title>
        <authorList>
            <consortium name="The Broad Institute Genomics Platform"/>
            <consortium name="The Broad Institute Genome Sequencing Center for Infectious Disease"/>
            <person name="Wu L."/>
            <person name="Ma J."/>
        </authorList>
    </citation>
    <scope>NUCLEOTIDE SEQUENCE [LARGE SCALE GENOMIC DNA]</scope>
    <source>
        <strain evidence="9">CCUG 55854</strain>
    </source>
</reference>
<keyword evidence="5" id="KW-0964">Secreted</keyword>
<feature type="domain" description="Flagellar hook-associated protein 2 N-terminal" evidence="6">
    <location>
        <begin position="10"/>
        <end position="107"/>
    </location>
</feature>
<comment type="subunit">
    <text evidence="2 5">Homopentamer.</text>
</comment>